<protein>
    <submittedName>
        <fullName evidence="1">Putative defensin</fullName>
    </submittedName>
</protein>
<accession>R4FQH8</accession>
<organism evidence="1">
    <name type="scientific">Rhodnius prolixus</name>
    <name type="common">Triatomid bug</name>
    <dbReference type="NCBI Taxonomy" id="13249"/>
    <lineage>
        <taxon>Eukaryota</taxon>
        <taxon>Metazoa</taxon>
        <taxon>Ecdysozoa</taxon>
        <taxon>Arthropoda</taxon>
        <taxon>Hexapoda</taxon>
        <taxon>Insecta</taxon>
        <taxon>Pterygota</taxon>
        <taxon>Neoptera</taxon>
        <taxon>Paraneoptera</taxon>
        <taxon>Hemiptera</taxon>
        <taxon>Heteroptera</taxon>
        <taxon>Panheteroptera</taxon>
        <taxon>Cimicomorpha</taxon>
        <taxon>Reduviidae</taxon>
        <taxon>Triatominae</taxon>
        <taxon>Rhodnius</taxon>
    </lineage>
</organism>
<sequence length="69" mass="7957">MGLVYRQLLLNTLALIYCVRNILPVYLSSRFSECYCVIQFQSVVGNYCESAIYTHLTCNIDPSKTLYTH</sequence>
<reference evidence="1" key="1">
    <citation type="submission" date="2013-04" db="EMBL/GenBank/DDBJ databases">
        <title>An insight into the transcriptome of the digestive tract of the blood sucking bug, Rhodnius prolixus.</title>
        <authorList>
            <person name="Ribeiro J.M.C."/>
            <person name="Genta F.A."/>
            <person name="Sorgine M.H.F."/>
            <person name="Paiva-Silva G.O."/>
            <person name="Majerowicz D."/>
            <person name="Medeiros M."/>
            <person name="Koerich L."/>
            <person name="Terra W.R."/>
            <person name="Ferreira C."/>
            <person name="Pimentel A.C."/>
            <person name="Bisch P.M."/>
            <person name="Diniz M.M.P."/>
            <person name="Nascimento R."/>
            <person name="Salmon D."/>
            <person name="Silber A.M."/>
            <person name="Alves M."/>
            <person name="Oliveira M.F."/>
            <person name="Gondim K.C."/>
            <person name="Silva Neto M.A.C."/>
            <person name="Atella G.C."/>
            <person name="Araujo H."/>
            <person name="Dias F.S."/>
            <person name="Polycarpo C.R."/>
            <person name="Fampa P."/>
            <person name="Melo A.C."/>
            <person name="Tanaka A.S."/>
            <person name="Balczun C."/>
            <person name="Oliveira J.H.M."/>
            <person name="Goncalves R."/>
            <person name="Lazoski C."/>
            <person name="Pereira M.A."/>
            <person name="Rivera-Pomar R."/>
            <person name="Diambra L."/>
            <person name="Schaub G.A."/>
            <person name="Garcia E.S."/>
            <person name="Azambuja P."/>
            <person name="Braz G.R.C."/>
            <person name="Oliveira P.L."/>
        </authorList>
    </citation>
    <scope>NUCLEOTIDE SEQUENCE</scope>
</reference>
<evidence type="ECO:0000313" key="1">
    <source>
        <dbReference type="EMBL" id="JAA77121.1"/>
    </source>
</evidence>
<dbReference type="EMBL" id="GAHY01000389">
    <property type="protein sequence ID" value="JAA77121.1"/>
    <property type="molecule type" value="mRNA"/>
</dbReference>
<proteinExistence type="evidence at transcript level"/>
<name>R4FQH8_RHOPR</name>
<dbReference type="AlphaFoldDB" id="R4FQH8"/>